<reference evidence="9" key="1">
    <citation type="journal article" date="2021" name="Front. Plant Sci.">
        <title>Chromosome-Scale Genome Assembly for Chinese Sour Jujube and Insights Into Its Genome Evolution and Domestication Signature.</title>
        <authorList>
            <person name="Shen L.-Y."/>
            <person name="Luo H."/>
            <person name="Wang X.-L."/>
            <person name="Wang X.-M."/>
            <person name="Qiu X.-J."/>
            <person name="Liu H."/>
            <person name="Zhou S.-S."/>
            <person name="Jia K.-H."/>
            <person name="Nie S."/>
            <person name="Bao Y.-T."/>
            <person name="Zhang R.-G."/>
            <person name="Yun Q.-Z."/>
            <person name="Chai Y.-H."/>
            <person name="Lu J.-Y."/>
            <person name="Li Y."/>
            <person name="Zhao S.-W."/>
            <person name="Mao J.-F."/>
            <person name="Jia S.-G."/>
            <person name="Mao Y.-M."/>
        </authorList>
    </citation>
    <scope>NUCLEOTIDE SEQUENCE</scope>
    <source>
        <strain evidence="9">AT0</strain>
        <tissue evidence="9">Leaf</tissue>
    </source>
</reference>
<dbReference type="GO" id="GO:0008757">
    <property type="term" value="F:S-adenosylmethionine-dependent methyltransferase activity"/>
    <property type="evidence" value="ECO:0007669"/>
    <property type="project" value="UniProtKB-ARBA"/>
</dbReference>
<evidence type="ECO:0000256" key="4">
    <source>
        <dbReference type="ARBA" id="ARBA00022691"/>
    </source>
</evidence>
<dbReference type="InterPro" id="IPR002885">
    <property type="entry name" value="PPR_rpt"/>
</dbReference>
<dbReference type="InterPro" id="IPR012967">
    <property type="entry name" value="COMT_dimerisation"/>
</dbReference>
<comment type="caution">
    <text evidence="9">The sequence shown here is derived from an EMBL/GenBank/DDBJ whole genome shotgun (WGS) entry which is preliminary data.</text>
</comment>
<dbReference type="Pfam" id="PF12854">
    <property type="entry name" value="PPR_1"/>
    <property type="match status" value="1"/>
</dbReference>
<dbReference type="Pfam" id="PF00891">
    <property type="entry name" value="Methyltransf_2"/>
    <property type="match status" value="1"/>
</dbReference>
<feature type="repeat" description="PPR" evidence="6">
    <location>
        <begin position="484"/>
        <end position="518"/>
    </location>
</feature>
<feature type="repeat" description="PPR" evidence="6">
    <location>
        <begin position="589"/>
        <end position="623"/>
    </location>
</feature>
<dbReference type="Pfam" id="PF13041">
    <property type="entry name" value="PPR_2"/>
    <property type="match status" value="5"/>
</dbReference>
<evidence type="ECO:0000256" key="1">
    <source>
        <dbReference type="ARBA" id="ARBA00007626"/>
    </source>
</evidence>
<dbReference type="InterPro" id="IPR016461">
    <property type="entry name" value="COMT-like"/>
</dbReference>
<feature type="domain" description="O-methyltransferase dimerisation" evidence="8">
    <location>
        <begin position="31"/>
        <end position="125"/>
    </location>
</feature>
<proteinExistence type="inferred from homology"/>
<dbReference type="FunFam" id="1.10.10.10:FF:000213">
    <property type="entry name" value="Coniferyl alcohol 9-O-methyltransferase"/>
    <property type="match status" value="1"/>
</dbReference>
<dbReference type="GO" id="GO:0008171">
    <property type="term" value="F:O-methyltransferase activity"/>
    <property type="evidence" value="ECO:0007669"/>
    <property type="project" value="InterPro"/>
</dbReference>
<dbReference type="InterPro" id="IPR036390">
    <property type="entry name" value="WH_DNA-bd_sf"/>
</dbReference>
<dbReference type="SUPFAM" id="SSF53335">
    <property type="entry name" value="S-adenosyl-L-methionine-dependent methyltransferases"/>
    <property type="match status" value="1"/>
</dbReference>
<feature type="repeat" description="PPR" evidence="6">
    <location>
        <begin position="554"/>
        <end position="588"/>
    </location>
</feature>
<dbReference type="NCBIfam" id="TIGR00756">
    <property type="entry name" value="PPR"/>
    <property type="match status" value="9"/>
</dbReference>
<dbReference type="InterPro" id="IPR029063">
    <property type="entry name" value="SAM-dependent_MTases_sf"/>
</dbReference>
<dbReference type="GO" id="GO:0046983">
    <property type="term" value="F:protein dimerization activity"/>
    <property type="evidence" value="ECO:0007669"/>
    <property type="project" value="InterPro"/>
</dbReference>
<dbReference type="PANTHER" id="PTHR47447:SF28">
    <property type="entry name" value="PENTACOTRIPEPTIDE-REPEAT REGION OF PRORP DOMAIN-CONTAINING PROTEIN"/>
    <property type="match status" value="1"/>
</dbReference>
<evidence type="ECO:0000256" key="6">
    <source>
        <dbReference type="PROSITE-ProRule" id="PRU00708"/>
    </source>
</evidence>
<gene>
    <name evidence="9" type="ORF">FEM48_Zijuj05G0188500</name>
</gene>
<evidence type="ECO:0000259" key="7">
    <source>
        <dbReference type="Pfam" id="PF00891"/>
    </source>
</evidence>
<evidence type="ECO:0000256" key="3">
    <source>
        <dbReference type="ARBA" id="ARBA00022679"/>
    </source>
</evidence>
<dbReference type="InterPro" id="IPR036388">
    <property type="entry name" value="WH-like_DNA-bd_sf"/>
</dbReference>
<feature type="domain" description="O-methyltransferase C-terminal" evidence="7">
    <location>
        <begin position="182"/>
        <end position="239"/>
    </location>
</feature>
<dbReference type="PROSITE" id="PS51375">
    <property type="entry name" value="PPR"/>
    <property type="match status" value="9"/>
</dbReference>
<dbReference type="Pfam" id="PF08100">
    <property type="entry name" value="Dimerisation"/>
    <property type="match status" value="1"/>
</dbReference>
<evidence type="ECO:0008006" key="11">
    <source>
        <dbReference type="Google" id="ProtNLM"/>
    </source>
</evidence>
<feature type="repeat" description="PPR" evidence="6">
    <location>
        <begin position="694"/>
        <end position="728"/>
    </location>
</feature>
<protein>
    <recommendedName>
        <fullName evidence="11">Pentatricopeptide repeat-containing protein At2g26790, mitochondrial-like</fullName>
    </recommendedName>
</protein>
<dbReference type="Gene3D" id="3.40.50.150">
    <property type="entry name" value="Vaccinia Virus protein VP39"/>
    <property type="match status" value="1"/>
</dbReference>
<dbReference type="EMBL" id="JAEACU010000005">
    <property type="protein sequence ID" value="KAH7529481.1"/>
    <property type="molecule type" value="Genomic_DNA"/>
</dbReference>
<dbReference type="GO" id="GO:0032259">
    <property type="term" value="P:methylation"/>
    <property type="evidence" value="ECO:0007669"/>
    <property type="project" value="UniProtKB-KW"/>
</dbReference>
<evidence type="ECO:0000259" key="8">
    <source>
        <dbReference type="Pfam" id="PF08100"/>
    </source>
</evidence>
<feature type="repeat" description="PPR" evidence="6">
    <location>
        <begin position="659"/>
        <end position="693"/>
    </location>
</feature>
<comment type="similarity">
    <text evidence="1">Belongs to the PPR family. P subfamily.</text>
</comment>
<feature type="repeat" description="PPR" evidence="6">
    <location>
        <begin position="449"/>
        <end position="483"/>
    </location>
</feature>
<dbReference type="Pfam" id="PF01535">
    <property type="entry name" value="PPR"/>
    <property type="match status" value="2"/>
</dbReference>
<feature type="repeat" description="PPR" evidence="6">
    <location>
        <begin position="973"/>
        <end position="1007"/>
    </location>
</feature>
<accession>A0A978VGJ2</accession>
<dbReference type="SUPFAM" id="SSF46785">
    <property type="entry name" value="Winged helix' DNA-binding domain"/>
    <property type="match status" value="1"/>
</dbReference>
<evidence type="ECO:0000256" key="5">
    <source>
        <dbReference type="ARBA" id="ARBA00022737"/>
    </source>
</evidence>
<feature type="repeat" description="PPR" evidence="6">
    <location>
        <begin position="863"/>
        <end position="897"/>
    </location>
</feature>
<evidence type="ECO:0000313" key="9">
    <source>
        <dbReference type="EMBL" id="KAH7529481.1"/>
    </source>
</evidence>
<dbReference type="Gene3D" id="1.10.10.10">
    <property type="entry name" value="Winged helix-like DNA-binding domain superfamily/Winged helix DNA-binding domain"/>
    <property type="match status" value="1"/>
</dbReference>
<dbReference type="InterPro" id="IPR011990">
    <property type="entry name" value="TPR-like_helical_dom_sf"/>
</dbReference>
<keyword evidence="4" id="KW-0949">S-adenosyl-L-methionine</keyword>
<dbReference type="PANTHER" id="PTHR47447">
    <property type="entry name" value="OS03G0856100 PROTEIN"/>
    <property type="match status" value="1"/>
</dbReference>
<organism evidence="9 10">
    <name type="scientific">Ziziphus jujuba var. spinosa</name>
    <dbReference type="NCBI Taxonomy" id="714518"/>
    <lineage>
        <taxon>Eukaryota</taxon>
        <taxon>Viridiplantae</taxon>
        <taxon>Streptophyta</taxon>
        <taxon>Embryophyta</taxon>
        <taxon>Tracheophyta</taxon>
        <taxon>Spermatophyta</taxon>
        <taxon>Magnoliopsida</taxon>
        <taxon>eudicotyledons</taxon>
        <taxon>Gunneridae</taxon>
        <taxon>Pentapetalae</taxon>
        <taxon>rosids</taxon>
        <taxon>fabids</taxon>
        <taxon>Rosales</taxon>
        <taxon>Rhamnaceae</taxon>
        <taxon>Paliureae</taxon>
        <taxon>Ziziphus</taxon>
    </lineage>
</organism>
<dbReference type="PROSITE" id="PS51683">
    <property type="entry name" value="SAM_OMT_II"/>
    <property type="match status" value="1"/>
</dbReference>
<keyword evidence="2" id="KW-0489">Methyltransferase</keyword>
<dbReference type="GO" id="GO:0009717">
    <property type="term" value="P:isoflavonoid biosynthetic process"/>
    <property type="evidence" value="ECO:0007669"/>
    <property type="project" value="UniProtKB-ARBA"/>
</dbReference>
<keyword evidence="5" id="KW-0677">Repeat</keyword>
<dbReference type="Proteomes" id="UP000813462">
    <property type="component" value="Unassembled WGS sequence"/>
</dbReference>
<feature type="repeat" description="PPR" evidence="6">
    <location>
        <begin position="898"/>
        <end position="932"/>
    </location>
</feature>
<evidence type="ECO:0000313" key="10">
    <source>
        <dbReference type="Proteomes" id="UP000813462"/>
    </source>
</evidence>
<sequence length="1089" mass="121611">MEKSGSSKHLVNPDDVINNGKELLEAQAHLWNHIFSFANSVSLYSATQLGIPDIIHSLGHGKPITLSQLISSLPINHTKAPGIFRLMRILVHSGFFGLQKLSTSASDHEEEGYVLTDYSRLLLKDNPLNSAPFLLAMIDPLLTHPWHSLTTWFNNDDATPFATSHGKCKDAITSRKSLSSSAGNKKGKVIIVDMVLENQKQDKASTQTQLLFDVMMLGLLPGKERTEKEWAKLFADAGFTHYKITPLGLRCTLSRKITLPIRTSCPFMAGNGANGFKCVSSSSQFALAYLNSCPTSSDDEDLESSTAAATSSSSCLTTQNIHHSSSELDTIRVVEKLRSLGTKPKDAFLFFHEVKRAGFQHNVSTYAVLVAVLCSWGLDRMLDSLFLDLIEHPPFQISELLEKLREELVVGQLLVRAYDALVKSFVSVAKFDDAIDVLFSEKRCGLVPHIFTCNFLMNRLTKHGKMDMAIAIYMQLKSNGLRANDYTYAIVIKAHCKKGSLEEAAKVFLEMEESGVTPGVFAYTTYIEGLCVNKSSAIGYQVLQKLIAANNPIDMYAYTAVIRGFCNEAKLAEAERVFLDMEKLGIVPDLQTYGAMINGYCNGYNLVKALALHDDMVLKGIKTNCVIISMILQCLCKMGMHSEVVNQFNKFNGMGIYLDEISHNIVLDALCKLGQAEQAVELFEKMKGKKLSVDIKHYTTLINGYCLKGNLGNALNLMDEMKEKGFKPDNVTYNVLAAGFFRNGLTSKVLLDYMEAEGIKPDSVIHKMIIENLFKRGKVEEAELFFNCLKVKSQGSCSAMINGYCDADNTRKAYKLAVRLSTNGALASKNSYYKLLSKLCMNSDHKSAEMLLNMMLDSNAKPTKIFYDKLIASLCQTKDVQKARRIFNDLVKKGLTPDIINYTMLINSYCKVDRLQEAYNLFLDMKQKGIQPDITTYTVLLDAHLKTETMEKKEAIGVSPILTEMQEMEIRYDAIYYTVFIDYHSKKNNIENAISFFNEMIERGVEPDTVAFTALVLGCFPKGNLSMAVTVFNKIIENEMITQDMPADADAEIRRNLHLDLGERLVQALCLHALGKHCLLWKTESFEES</sequence>
<keyword evidence="3" id="KW-0808">Transferase</keyword>
<dbReference type="InterPro" id="IPR001077">
    <property type="entry name" value="COMT_C"/>
</dbReference>
<dbReference type="AlphaFoldDB" id="A0A978VGJ2"/>
<dbReference type="Gene3D" id="1.25.40.10">
    <property type="entry name" value="Tetratricopeptide repeat domain"/>
    <property type="match status" value="7"/>
</dbReference>
<evidence type="ECO:0000256" key="2">
    <source>
        <dbReference type="ARBA" id="ARBA00022603"/>
    </source>
</evidence>
<name>A0A978VGJ2_ZIZJJ</name>